<reference evidence="2 3" key="1">
    <citation type="journal article" date="2013" name="Genome Biol.">
        <title>Genome of Acanthamoeba castellanii highlights extensive lateral gene transfer and early evolution of tyrosine kinase signaling.</title>
        <authorList>
            <person name="Clarke M."/>
            <person name="Lohan A.J."/>
            <person name="Liu B."/>
            <person name="Lagkouvardos I."/>
            <person name="Roy S."/>
            <person name="Zafar N."/>
            <person name="Bertelli C."/>
            <person name="Schilde C."/>
            <person name="Kianianmomeni A."/>
            <person name="Burglin T.R."/>
            <person name="Frech C."/>
            <person name="Turcotte B."/>
            <person name="Kopec K.O."/>
            <person name="Synnott J.M."/>
            <person name="Choo C."/>
            <person name="Paponov I."/>
            <person name="Finkler A."/>
            <person name="Soon Heng Tan C."/>
            <person name="Hutchins A.P."/>
            <person name="Weinmeier T."/>
            <person name="Rattei T."/>
            <person name="Chu J.S."/>
            <person name="Gimenez G."/>
            <person name="Irimia M."/>
            <person name="Rigden D.J."/>
            <person name="Fitzpatrick D.A."/>
            <person name="Lorenzo-Morales J."/>
            <person name="Bateman A."/>
            <person name="Chiu C.H."/>
            <person name="Tang P."/>
            <person name="Hegemann P."/>
            <person name="Fromm H."/>
            <person name="Raoult D."/>
            <person name="Greub G."/>
            <person name="Miranda-Saavedra D."/>
            <person name="Chen N."/>
            <person name="Nash P."/>
            <person name="Ginger M.L."/>
            <person name="Horn M."/>
            <person name="Schaap P."/>
            <person name="Caler L."/>
            <person name="Loftus B."/>
        </authorList>
    </citation>
    <scope>NUCLEOTIDE SEQUENCE [LARGE SCALE GENOMIC DNA]</scope>
    <source>
        <strain evidence="2 3">Neff</strain>
    </source>
</reference>
<organism evidence="2 3">
    <name type="scientific">Acanthamoeba castellanii (strain ATCC 30010 / Neff)</name>
    <dbReference type="NCBI Taxonomy" id="1257118"/>
    <lineage>
        <taxon>Eukaryota</taxon>
        <taxon>Amoebozoa</taxon>
        <taxon>Discosea</taxon>
        <taxon>Longamoebia</taxon>
        <taxon>Centramoebida</taxon>
        <taxon>Acanthamoebidae</taxon>
        <taxon>Acanthamoeba</taxon>
    </lineage>
</organism>
<dbReference type="Pfam" id="PF00415">
    <property type="entry name" value="RCC1"/>
    <property type="match status" value="1"/>
</dbReference>
<dbReference type="PANTHER" id="PTHR45982:SF1">
    <property type="entry name" value="REGULATOR OF CHROMOSOME CONDENSATION"/>
    <property type="match status" value="1"/>
</dbReference>
<dbReference type="SUPFAM" id="SSF50985">
    <property type="entry name" value="RCC1/BLIP-II"/>
    <property type="match status" value="1"/>
</dbReference>
<name>L8GHL0_ACACF</name>
<dbReference type="Gene3D" id="2.130.10.30">
    <property type="entry name" value="Regulator of chromosome condensation 1/beta-lactamase-inhibitor protein II"/>
    <property type="match status" value="2"/>
</dbReference>
<dbReference type="PROSITE" id="PS00626">
    <property type="entry name" value="RCC1_2"/>
    <property type="match status" value="2"/>
</dbReference>
<dbReference type="PROSITE" id="PS50012">
    <property type="entry name" value="RCC1_3"/>
    <property type="match status" value="4"/>
</dbReference>
<feature type="repeat" description="RCC1" evidence="1">
    <location>
        <begin position="145"/>
        <end position="233"/>
    </location>
</feature>
<dbReference type="PANTHER" id="PTHR45982">
    <property type="entry name" value="REGULATOR OF CHROMOSOME CONDENSATION"/>
    <property type="match status" value="1"/>
</dbReference>
<evidence type="ECO:0000256" key="1">
    <source>
        <dbReference type="PROSITE-ProRule" id="PRU00235"/>
    </source>
</evidence>
<dbReference type="STRING" id="1257118.L8GHL0"/>
<dbReference type="Proteomes" id="UP000011083">
    <property type="component" value="Unassembled WGS sequence"/>
</dbReference>
<evidence type="ECO:0000313" key="3">
    <source>
        <dbReference type="Proteomes" id="UP000011083"/>
    </source>
</evidence>
<dbReference type="KEGG" id="acan:ACA1_260250"/>
<dbReference type="Pfam" id="PF13540">
    <property type="entry name" value="RCC1_2"/>
    <property type="match status" value="3"/>
</dbReference>
<dbReference type="InterPro" id="IPR000408">
    <property type="entry name" value="Reg_chr_condens"/>
</dbReference>
<dbReference type="RefSeq" id="XP_004333674.1">
    <property type="nucleotide sequence ID" value="XM_004333626.1"/>
</dbReference>
<feature type="repeat" description="RCC1" evidence="1">
    <location>
        <begin position="17"/>
        <end position="79"/>
    </location>
</feature>
<dbReference type="AlphaFoldDB" id="L8GHL0"/>
<sequence length="474" mass="50429">MREMVEDRRVWAASFAGTALVWGRGRRGQLGCGRIQRCTATRPKLVRLPPCTADASPAAPTSVAAVSAAKAHTLVLSGDGRVFACGSGDHCRLGGAEKGRAKRGRDARWVRRPVLLASLPADGEARRVKQVAAGHQHSLLLTEEGHVYSFGEGLYGCLGHGDRQPRQVPTLITQLVASLVLSDTGMLMGFGGLEGRGMPVFAPVPSTRPHPDAATRVAAVASGAYFCVILTTTGQVHLLGNLLGTRVRTPLMHRRVALEPTAAAANDDKDLCAAYNDNETVVMVSAVAAGDRHALLLTGDGRVFGLGSTNGRGQARRGEPRRDDAAYEVTGDRGALAGARARVRAVAAGSAHSVALTTDGRLWAFGCDRDGQAVAGTRTKIVRRAKSLEWMVVATRPGTAQLPRMVTFLMQLRLTKTVREMPLHETLPDMSMFFLGAMMKRILYVAGVSPGNTEMRQVTLPCATRSSNSTVGVE</sequence>
<feature type="repeat" description="RCC1" evidence="1">
    <location>
        <begin position="80"/>
        <end position="144"/>
    </location>
</feature>
<dbReference type="InterPro" id="IPR051553">
    <property type="entry name" value="Ran_GTPase-activating"/>
</dbReference>
<dbReference type="InterPro" id="IPR009091">
    <property type="entry name" value="RCC1/BLIP-II"/>
</dbReference>
<evidence type="ECO:0000313" key="2">
    <source>
        <dbReference type="EMBL" id="ELR11661.1"/>
    </source>
</evidence>
<gene>
    <name evidence="2" type="ORF">ACA1_260250</name>
</gene>
<dbReference type="PRINTS" id="PR00633">
    <property type="entry name" value="RCCNDNSATION"/>
</dbReference>
<proteinExistence type="predicted"/>
<dbReference type="GeneID" id="14912072"/>
<accession>L8GHL0</accession>
<protein>
    <recommendedName>
        <fullName evidence="4">Regulator of chromosome condensation (RCC1) repeat domain containing protein</fullName>
    </recommendedName>
</protein>
<feature type="repeat" description="RCC1" evidence="1">
    <location>
        <begin position="301"/>
        <end position="359"/>
    </location>
</feature>
<dbReference type="OrthoDB" id="5370059at2759"/>
<dbReference type="EMBL" id="KB008148">
    <property type="protein sequence ID" value="ELR11661.1"/>
    <property type="molecule type" value="Genomic_DNA"/>
</dbReference>
<evidence type="ECO:0008006" key="4">
    <source>
        <dbReference type="Google" id="ProtNLM"/>
    </source>
</evidence>
<dbReference type="VEuPathDB" id="AmoebaDB:ACA1_260250"/>
<keyword evidence="3" id="KW-1185">Reference proteome</keyword>